<evidence type="ECO:0000313" key="2">
    <source>
        <dbReference type="Proteomes" id="UP001596004"/>
    </source>
</evidence>
<evidence type="ECO:0000313" key="1">
    <source>
        <dbReference type="EMBL" id="MFC4530004.1"/>
    </source>
</evidence>
<dbReference type="Gene3D" id="2.120.10.30">
    <property type="entry name" value="TolB, C-terminal domain"/>
    <property type="match status" value="1"/>
</dbReference>
<comment type="caution">
    <text evidence="1">The sequence shown here is derived from an EMBL/GenBank/DDBJ whole genome shotgun (WGS) entry which is preliminary data.</text>
</comment>
<dbReference type="RefSeq" id="WP_380837224.1">
    <property type="nucleotide sequence ID" value="NZ_JBHSFP010000002.1"/>
</dbReference>
<proteinExistence type="predicted"/>
<keyword evidence="2" id="KW-1185">Reference proteome</keyword>
<sequence>MNRHMPLGAILGTALLTPMTAGSAGLLTSAHPAPPAHASAVTLAASAVTLAAPGVVPAALGAAPAAAPRPLAGVAVYARYDRGYIVTRYQPRKGFTRLGVAPEPGQFSASPDGEKVTWITPRGQVQVSAAGKVTTIAKGAGMGAPCLTPIWSPDSTKVAFPSAGDTDARPIVIANADGTGDRKAGTTTGVCHLAWSGDGRHLAGYTGTTEGVVRLDLRTRRSVKVKGVKLANHVQSLSPHGEKVVIHALSPADPGGDGAWPTEFRPTIVDTTIGRKVPIPVRGRLIGALYLPDGRLVVRVAGPRHNTLVVLDASGRRLQRLAEPPAARTQALLQIVR</sequence>
<protein>
    <submittedName>
        <fullName evidence="1">TolB family protein</fullName>
    </submittedName>
</protein>
<dbReference type="InterPro" id="IPR011042">
    <property type="entry name" value="6-blade_b-propeller_TolB-like"/>
</dbReference>
<accession>A0ABV9CA55</accession>
<gene>
    <name evidence="1" type="ORF">ACFO60_04440</name>
</gene>
<dbReference type="SUPFAM" id="SSF82171">
    <property type="entry name" value="DPP6 N-terminal domain-like"/>
    <property type="match status" value="1"/>
</dbReference>
<dbReference type="EMBL" id="JBHSFP010000002">
    <property type="protein sequence ID" value="MFC4530004.1"/>
    <property type="molecule type" value="Genomic_DNA"/>
</dbReference>
<name>A0ABV9CA55_9ACTN</name>
<dbReference type="Proteomes" id="UP001596004">
    <property type="component" value="Unassembled WGS sequence"/>
</dbReference>
<reference evidence="2" key="1">
    <citation type="journal article" date="2019" name="Int. J. Syst. Evol. Microbiol.">
        <title>The Global Catalogue of Microorganisms (GCM) 10K type strain sequencing project: providing services to taxonomists for standard genome sequencing and annotation.</title>
        <authorList>
            <consortium name="The Broad Institute Genomics Platform"/>
            <consortium name="The Broad Institute Genome Sequencing Center for Infectious Disease"/>
            <person name="Wu L."/>
            <person name="Ma J."/>
        </authorList>
    </citation>
    <scope>NUCLEOTIDE SEQUENCE [LARGE SCALE GENOMIC DNA]</scope>
    <source>
        <strain evidence="2">CGMCC 4.7132</strain>
    </source>
</reference>
<organism evidence="1 2">
    <name type="scientific">Sphaerisporangium dianthi</name>
    <dbReference type="NCBI Taxonomy" id="1436120"/>
    <lineage>
        <taxon>Bacteria</taxon>
        <taxon>Bacillati</taxon>
        <taxon>Actinomycetota</taxon>
        <taxon>Actinomycetes</taxon>
        <taxon>Streptosporangiales</taxon>
        <taxon>Streptosporangiaceae</taxon>
        <taxon>Sphaerisporangium</taxon>
    </lineage>
</organism>